<dbReference type="AlphaFoldDB" id="A0A0J9ET54"/>
<proteinExistence type="predicted"/>
<dbReference type="EMBL" id="GG749689">
    <property type="protein sequence ID" value="KMW69266.1"/>
    <property type="molecule type" value="Genomic_DNA"/>
</dbReference>
<keyword evidence="1" id="KW-0472">Membrane</keyword>
<name>A0A0J9ET54_AJEDA</name>
<gene>
    <name evidence="2" type="ORF">BDDG_13429</name>
</gene>
<evidence type="ECO:0000313" key="2">
    <source>
        <dbReference type="EMBL" id="KMW69266.1"/>
    </source>
</evidence>
<protein>
    <submittedName>
        <fullName evidence="2">Uncharacterized protein</fullName>
    </submittedName>
</protein>
<feature type="transmembrane region" description="Helical" evidence="1">
    <location>
        <begin position="120"/>
        <end position="143"/>
    </location>
</feature>
<keyword evidence="1" id="KW-0812">Transmembrane</keyword>
<keyword evidence="1" id="KW-1133">Transmembrane helix</keyword>
<reference evidence="2" key="1">
    <citation type="submission" date="2010-03" db="EMBL/GenBank/DDBJ databases">
        <title>Annotation of Blastomyces dermatitidis strain ATCC 18188.</title>
        <authorList>
            <consortium name="The Broad Institute Genome Sequencing Platform"/>
            <consortium name="Broad Institute Genome Sequencing Center for Infectious Disease."/>
            <person name="Cuomo C."/>
            <person name="Klein B."/>
            <person name="Sullivan T."/>
            <person name="Heitman J."/>
            <person name="Young S."/>
            <person name="Zeng Q."/>
            <person name="Gargeya S."/>
            <person name="Alvarado L."/>
            <person name="Berlin A.M."/>
            <person name="Chapman S.B."/>
            <person name="Chen Z."/>
            <person name="Freedman E."/>
            <person name="Gellesch M."/>
            <person name="Goldberg J."/>
            <person name="Griggs A."/>
            <person name="Gujja S."/>
            <person name="Heilman E."/>
            <person name="Heiman D."/>
            <person name="Howarth C."/>
            <person name="Mehta T."/>
            <person name="Neiman D."/>
            <person name="Pearson M."/>
            <person name="Roberts A."/>
            <person name="Saif S."/>
            <person name="Shea T."/>
            <person name="Shenoy N."/>
            <person name="Sisk P."/>
            <person name="Stolte C."/>
            <person name="Sykes S."/>
            <person name="White J."/>
            <person name="Yandava C."/>
            <person name="Haas B."/>
            <person name="Nusbaum C."/>
            <person name="Birren B."/>
        </authorList>
    </citation>
    <scope>NUCLEOTIDE SEQUENCE</scope>
    <source>
        <strain evidence="2">ATCC 18188</strain>
    </source>
</reference>
<feature type="non-terminal residue" evidence="2">
    <location>
        <position position="1"/>
    </location>
</feature>
<sequence length="210" mass="23144">TEQFISKSSHVDRFMSADDSEPDVTFLIKNLKNMIMKKLSMLYVAESSVFSLAPSTASFSAASLSVSFSAASQSSILIPVSDSPAPAISVPVILTSATSDFAVSAFVISSSHFKKMLHRLDESCFSVCILSFFLLTFRMIYYIKTAKDICVFRNENADVVLFYTHRFASASEIILIEDDNTAETTLSHSQASSITFSFFSAEKVVHTLNY</sequence>
<feature type="transmembrane region" description="Helical" evidence="1">
    <location>
        <begin position="42"/>
        <end position="68"/>
    </location>
</feature>
<accession>A0A0J9ET54</accession>
<organism evidence="2">
    <name type="scientific">Ajellomyces dermatitidis (strain ATCC 18188 / CBS 674.68)</name>
    <name type="common">Blastomyces dermatitidis</name>
    <dbReference type="NCBI Taxonomy" id="653446"/>
    <lineage>
        <taxon>Eukaryota</taxon>
        <taxon>Fungi</taxon>
        <taxon>Dikarya</taxon>
        <taxon>Ascomycota</taxon>
        <taxon>Pezizomycotina</taxon>
        <taxon>Eurotiomycetes</taxon>
        <taxon>Eurotiomycetidae</taxon>
        <taxon>Onygenales</taxon>
        <taxon>Ajellomycetaceae</taxon>
        <taxon>Blastomyces</taxon>
    </lineage>
</organism>
<dbReference type="Proteomes" id="UP000007802">
    <property type="component" value="Unassembled WGS sequence"/>
</dbReference>
<evidence type="ECO:0000256" key="1">
    <source>
        <dbReference type="SAM" id="Phobius"/>
    </source>
</evidence>
<feature type="transmembrane region" description="Helical" evidence="1">
    <location>
        <begin position="88"/>
        <end position="108"/>
    </location>
</feature>
<feature type="non-terminal residue" evidence="2">
    <location>
        <position position="210"/>
    </location>
</feature>